<keyword evidence="1" id="KW-0472">Membrane</keyword>
<comment type="caution">
    <text evidence="2">The sequence shown here is derived from an EMBL/GenBank/DDBJ whole genome shotgun (WGS) entry which is preliminary data.</text>
</comment>
<evidence type="ECO:0000313" key="3">
    <source>
        <dbReference type="Proteomes" id="UP000475862"/>
    </source>
</evidence>
<protein>
    <submittedName>
        <fullName evidence="2">Uncharacterized protein</fullName>
    </submittedName>
</protein>
<keyword evidence="1" id="KW-1133">Transmembrane helix</keyword>
<accession>A0A6G0SYH5</accession>
<sequence>MRYTPPKATVFSSTNKFLLGASLKIHRLSSSPSSASSDIISFPKSFFNQIHILMIRSFIVFVMYLLIDNNFHEINNNIGNWHLAFNNSIYLDNMHRYLLLFKNNIRFHFYFVSITSITKISPLPLVKTTVETDAPLLSAQNTDATVGKTNVKLIHILSYTYPSIPPKNTSVIMQSAGGGITKILKDRSSLEK</sequence>
<dbReference type="Proteomes" id="UP000475862">
    <property type="component" value="Unassembled WGS sequence"/>
</dbReference>
<gene>
    <name evidence="2" type="ORF">AGLY_015975</name>
</gene>
<proteinExistence type="predicted"/>
<reference evidence="2 3" key="1">
    <citation type="submission" date="2019-08" db="EMBL/GenBank/DDBJ databases">
        <title>The genome of the soybean aphid Biotype 1, its phylome, world population structure and adaptation to the North American continent.</title>
        <authorList>
            <person name="Giordano R."/>
            <person name="Donthu R.K."/>
            <person name="Hernandez A.G."/>
            <person name="Wright C.L."/>
            <person name="Zimin A.V."/>
        </authorList>
    </citation>
    <scope>NUCLEOTIDE SEQUENCE [LARGE SCALE GENOMIC DNA]</scope>
    <source>
        <tissue evidence="2">Whole aphids</tissue>
    </source>
</reference>
<name>A0A6G0SYH5_APHGL</name>
<feature type="transmembrane region" description="Helical" evidence="1">
    <location>
        <begin position="47"/>
        <end position="67"/>
    </location>
</feature>
<evidence type="ECO:0000256" key="1">
    <source>
        <dbReference type="SAM" id="Phobius"/>
    </source>
</evidence>
<dbReference type="AlphaFoldDB" id="A0A6G0SYH5"/>
<evidence type="ECO:0000313" key="2">
    <source>
        <dbReference type="EMBL" id="KAE9523423.1"/>
    </source>
</evidence>
<keyword evidence="1" id="KW-0812">Transmembrane</keyword>
<dbReference type="EMBL" id="VYZN01000079">
    <property type="protein sequence ID" value="KAE9523423.1"/>
    <property type="molecule type" value="Genomic_DNA"/>
</dbReference>
<keyword evidence="3" id="KW-1185">Reference proteome</keyword>
<organism evidence="2 3">
    <name type="scientific">Aphis glycines</name>
    <name type="common">Soybean aphid</name>
    <dbReference type="NCBI Taxonomy" id="307491"/>
    <lineage>
        <taxon>Eukaryota</taxon>
        <taxon>Metazoa</taxon>
        <taxon>Ecdysozoa</taxon>
        <taxon>Arthropoda</taxon>
        <taxon>Hexapoda</taxon>
        <taxon>Insecta</taxon>
        <taxon>Pterygota</taxon>
        <taxon>Neoptera</taxon>
        <taxon>Paraneoptera</taxon>
        <taxon>Hemiptera</taxon>
        <taxon>Sternorrhyncha</taxon>
        <taxon>Aphidomorpha</taxon>
        <taxon>Aphidoidea</taxon>
        <taxon>Aphididae</taxon>
        <taxon>Aphidini</taxon>
        <taxon>Aphis</taxon>
        <taxon>Aphis</taxon>
    </lineage>
</organism>